<dbReference type="GO" id="GO:0004016">
    <property type="term" value="F:adenylate cyclase activity"/>
    <property type="evidence" value="ECO:0007669"/>
    <property type="project" value="TreeGrafter"/>
</dbReference>
<keyword evidence="3" id="KW-0547">Nucleotide-binding</keyword>
<gene>
    <name evidence="9" type="ORF">ACAOBT_LOCUS36732</name>
</gene>
<sequence>MQSTSEPGMVHISKVTKCLLPPNGYVLRTRGFVKLKGKGSMETYWVFENIYTEEGYVD</sequence>
<reference evidence="9" key="1">
    <citation type="submission" date="2022-03" db="EMBL/GenBank/DDBJ databases">
        <authorList>
            <person name="Sayadi A."/>
        </authorList>
    </citation>
    <scope>NUCLEOTIDE SEQUENCE</scope>
</reference>
<evidence type="ECO:0000256" key="6">
    <source>
        <dbReference type="ARBA" id="ARBA00023180"/>
    </source>
</evidence>
<keyword evidence="4" id="KW-1133">Transmembrane helix</keyword>
<evidence type="ECO:0000256" key="7">
    <source>
        <dbReference type="ARBA" id="ARBA00023239"/>
    </source>
</evidence>
<keyword evidence="2" id="KW-0812">Transmembrane</keyword>
<protein>
    <recommendedName>
        <fullName evidence="8">Guanylate cyclase domain-containing protein</fullName>
    </recommendedName>
</protein>
<dbReference type="GO" id="GO:0005886">
    <property type="term" value="C:plasma membrane"/>
    <property type="evidence" value="ECO:0007669"/>
    <property type="project" value="TreeGrafter"/>
</dbReference>
<evidence type="ECO:0000256" key="5">
    <source>
        <dbReference type="ARBA" id="ARBA00023136"/>
    </source>
</evidence>
<accession>A0A9P0VS78</accession>
<dbReference type="SUPFAM" id="SSF55073">
    <property type="entry name" value="Nucleotide cyclase"/>
    <property type="match status" value="1"/>
</dbReference>
<dbReference type="GO" id="GO:0007168">
    <property type="term" value="P:receptor guanylyl cyclase signaling pathway"/>
    <property type="evidence" value="ECO:0007669"/>
    <property type="project" value="TreeGrafter"/>
</dbReference>
<dbReference type="PANTHER" id="PTHR11920">
    <property type="entry name" value="GUANYLYL CYCLASE"/>
    <property type="match status" value="1"/>
</dbReference>
<organism evidence="9 10">
    <name type="scientific">Acanthoscelides obtectus</name>
    <name type="common">Bean weevil</name>
    <name type="synonym">Bruchus obtectus</name>
    <dbReference type="NCBI Taxonomy" id="200917"/>
    <lineage>
        <taxon>Eukaryota</taxon>
        <taxon>Metazoa</taxon>
        <taxon>Ecdysozoa</taxon>
        <taxon>Arthropoda</taxon>
        <taxon>Hexapoda</taxon>
        <taxon>Insecta</taxon>
        <taxon>Pterygota</taxon>
        <taxon>Neoptera</taxon>
        <taxon>Endopterygota</taxon>
        <taxon>Coleoptera</taxon>
        <taxon>Polyphaga</taxon>
        <taxon>Cucujiformia</taxon>
        <taxon>Chrysomeloidea</taxon>
        <taxon>Chrysomelidae</taxon>
        <taxon>Bruchinae</taxon>
        <taxon>Bruchini</taxon>
        <taxon>Acanthoscelides</taxon>
    </lineage>
</organism>
<evidence type="ECO:0000256" key="3">
    <source>
        <dbReference type="ARBA" id="ARBA00022741"/>
    </source>
</evidence>
<keyword evidence="5" id="KW-0472">Membrane</keyword>
<proteinExistence type="predicted"/>
<evidence type="ECO:0000256" key="1">
    <source>
        <dbReference type="ARBA" id="ARBA00004370"/>
    </source>
</evidence>
<evidence type="ECO:0000259" key="8">
    <source>
        <dbReference type="Pfam" id="PF00211"/>
    </source>
</evidence>
<dbReference type="Pfam" id="PF00211">
    <property type="entry name" value="Guanylate_cyc"/>
    <property type="match status" value="1"/>
</dbReference>
<feature type="domain" description="Guanylate cyclase" evidence="8">
    <location>
        <begin position="1"/>
        <end position="46"/>
    </location>
</feature>
<comment type="caution">
    <text evidence="9">The sequence shown here is derived from an EMBL/GenBank/DDBJ whole genome shotgun (WGS) entry which is preliminary data.</text>
</comment>
<dbReference type="GO" id="GO:0004383">
    <property type="term" value="F:guanylate cyclase activity"/>
    <property type="evidence" value="ECO:0007669"/>
    <property type="project" value="TreeGrafter"/>
</dbReference>
<dbReference type="Proteomes" id="UP001152888">
    <property type="component" value="Unassembled WGS sequence"/>
</dbReference>
<keyword evidence="7" id="KW-0456">Lyase</keyword>
<evidence type="ECO:0000313" key="10">
    <source>
        <dbReference type="Proteomes" id="UP001152888"/>
    </source>
</evidence>
<name>A0A9P0VS78_ACAOB</name>
<keyword evidence="10" id="KW-1185">Reference proteome</keyword>
<keyword evidence="6" id="KW-0325">Glycoprotein</keyword>
<evidence type="ECO:0000313" key="9">
    <source>
        <dbReference type="EMBL" id="CAH2018643.1"/>
    </source>
</evidence>
<dbReference type="AlphaFoldDB" id="A0A9P0VS78"/>
<dbReference type="Gene3D" id="3.30.70.1230">
    <property type="entry name" value="Nucleotide cyclase"/>
    <property type="match status" value="1"/>
</dbReference>
<dbReference type="OrthoDB" id="1890790at2759"/>
<dbReference type="InterPro" id="IPR029787">
    <property type="entry name" value="Nucleotide_cyclase"/>
</dbReference>
<comment type="subcellular location">
    <subcellularLocation>
        <location evidence="1">Membrane</location>
    </subcellularLocation>
</comment>
<dbReference type="GO" id="GO:0035556">
    <property type="term" value="P:intracellular signal transduction"/>
    <property type="evidence" value="ECO:0007669"/>
    <property type="project" value="InterPro"/>
</dbReference>
<dbReference type="InterPro" id="IPR050401">
    <property type="entry name" value="Cyclic_nucleotide_synthase"/>
</dbReference>
<dbReference type="GO" id="GO:0000166">
    <property type="term" value="F:nucleotide binding"/>
    <property type="evidence" value="ECO:0007669"/>
    <property type="project" value="UniProtKB-KW"/>
</dbReference>
<dbReference type="PANTHER" id="PTHR11920:SF335">
    <property type="entry name" value="GUANYLATE CYCLASE"/>
    <property type="match status" value="1"/>
</dbReference>
<dbReference type="EMBL" id="CAKOFQ010009859">
    <property type="protein sequence ID" value="CAH2018643.1"/>
    <property type="molecule type" value="Genomic_DNA"/>
</dbReference>
<dbReference type="GO" id="GO:0001653">
    <property type="term" value="F:peptide receptor activity"/>
    <property type="evidence" value="ECO:0007669"/>
    <property type="project" value="TreeGrafter"/>
</dbReference>
<evidence type="ECO:0000256" key="2">
    <source>
        <dbReference type="ARBA" id="ARBA00022692"/>
    </source>
</evidence>
<dbReference type="InterPro" id="IPR001054">
    <property type="entry name" value="A/G_cyclase"/>
</dbReference>
<evidence type="ECO:0000256" key="4">
    <source>
        <dbReference type="ARBA" id="ARBA00022989"/>
    </source>
</evidence>